<dbReference type="InterPro" id="IPR019734">
    <property type="entry name" value="TPR_rpt"/>
</dbReference>
<dbReference type="EMBL" id="FOIL01000017">
    <property type="protein sequence ID" value="SET41623.1"/>
    <property type="molecule type" value="Genomic_DNA"/>
</dbReference>
<evidence type="ECO:0000256" key="1">
    <source>
        <dbReference type="ARBA" id="ARBA00022527"/>
    </source>
</evidence>
<evidence type="ECO:0000256" key="8">
    <source>
        <dbReference type="PROSITE-ProRule" id="PRU10141"/>
    </source>
</evidence>
<keyword evidence="5 11" id="KW-0418">Kinase</keyword>
<evidence type="ECO:0000256" key="4">
    <source>
        <dbReference type="ARBA" id="ARBA00022741"/>
    </source>
</evidence>
<keyword evidence="9" id="KW-1133">Transmembrane helix</keyword>
<dbReference type="PROSITE" id="PS50005">
    <property type="entry name" value="TPR"/>
    <property type="match status" value="1"/>
</dbReference>
<dbReference type="PROSITE" id="PS50011">
    <property type="entry name" value="PROTEIN_KINASE_DOM"/>
    <property type="match status" value="1"/>
</dbReference>
<dbReference type="CDD" id="cd14014">
    <property type="entry name" value="STKc_PknB_like"/>
    <property type="match status" value="1"/>
</dbReference>
<evidence type="ECO:0000256" key="3">
    <source>
        <dbReference type="ARBA" id="ARBA00022679"/>
    </source>
</evidence>
<keyword evidence="9" id="KW-0812">Transmembrane</keyword>
<dbReference type="PANTHER" id="PTHR24351">
    <property type="entry name" value="RIBOSOMAL PROTEIN S6 KINASE"/>
    <property type="match status" value="1"/>
</dbReference>
<dbReference type="InterPro" id="IPR011990">
    <property type="entry name" value="TPR-like_helical_dom_sf"/>
</dbReference>
<dbReference type="AlphaFoldDB" id="A0A1I0EA52"/>
<keyword evidence="3" id="KW-0808">Transferase</keyword>
<keyword evidence="6 8" id="KW-0067">ATP-binding</keyword>
<reference evidence="11 12" key="1">
    <citation type="submission" date="2016-10" db="EMBL/GenBank/DDBJ databases">
        <authorList>
            <person name="de Groot N.N."/>
        </authorList>
    </citation>
    <scope>NUCLEOTIDE SEQUENCE [LARGE SCALE GENOMIC DNA]</scope>
    <source>
        <strain evidence="11 12">KH1P1</strain>
    </source>
</reference>
<proteinExistence type="predicted"/>
<feature type="binding site" evidence="8">
    <location>
        <position position="38"/>
    </location>
    <ligand>
        <name>ATP</name>
        <dbReference type="ChEBI" id="CHEBI:30616"/>
    </ligand>
</feature>
<dbReference type="SUPFAM" id="SSF48452">
    <property type="entry name" value="TPR-like"/>
    <property type="match status" value="2"/>
</dbReference>
<dbReference type="InterPro" id="IPR017441">
    <property type="entry name" value="Protein_kinase_ATP_BS"/>
</dbReference>
<evidence type="ECO:0000313" key="12">
    <source>
        <dbReference type="Proteomes" id="UP000199820"/>
    </source>
</evidence>
<name>A0A1I0EA52_9FIRM</name>
<dbReference type="PROSITE" id="PS00108">
    <property type="entry name" value="PROTEIN_KINASE_ST"/>
    <property type="match status" value="1"/>
</dbReference>
<dbReference type="Pfam" id="PF00069">
    <property type="entry name" value="Pkinase"/>
    <property type="match status" value="1"/>
</dbReference>
<dbReference type="Gene3D" id="1.10.510.10">
    <property type="entry name" value="Transferase(Phosphotransferase) domain 1"/>
    <property type="match status" value="1"/>
</dbReference>
<evidence type="ECO:0000256" key="2">
    <source>
        <dbReference type="ARBA" id="ARBA00022553"/>
    </source>
</evidence>
<evidence type="ECO:0000256" key="6">
    <source>
        <dbReference type="ARBA" id="ARBA00022840"/>
    </source>
</evidence>
<dbReference type="Pfam" id="PF13181">
    <property type="entry name" value="TPR_8"/>
    <property type="match status" value="1"/>
</dbReference>
<keyword evidence="2" id="KW-0597">Phosphoprotein</keyword>
<evidence type="ECO:0000259" key="10">
    <source>
        <dbReference type="PROSITE" id="PS50011"/>
    </source>
</evidence>
<dbReference type="SMART" id="SM00028">
    <property type="entry name" value="TPR"/>
    <property type="match status" value="3"/>
</dbReference>
<dbReference type="SUPFAM" id="SSF56112">
    <property type="entry name" value="Protein kinase-like (PK-like)"/>
    <property type="match status" value="1"/>
</dbReference>
<dbReference type="InterPro" id="IPR008271">
    <property type="entry name" value="Ser/Thr_kinase_AS"/>
</dbReference>
<keyword evidence="4 8" id="KW-0547">Nucleotide-binding</keyword>
<dbReference type="RefSeq" id="WP_074649330.1">
    <property type="nucleotide sequence ID" value="NZ_FOIL01000017.1"/>
</dbReference>
<keyword evidence="12" id="KW-1185">Reference proteome</keyword>
<evidence type="ECO:0000256" key="5">
    <source>
        <dbReference type="ARBA" id="ARBA00022777"/>
    </source>
</evidence>
<gene>
    <name evidence="11" type="ORF">SAMN04487771_101726</name>
</gene>
<organism evidence="11 12">
    <name type="scientific">[Clostridium] aminophilum</name>
    <dbReference type="NCBI Taxonomy" id="1526"/>
    <lineage>
        <taxon>Bacteria</taxon>
        <taxon>Bacillati</taxon>
        <taxon>Bacillota</taxon>
        <taxon>Clostridia</taxon>
        <taxon>Lachnospirales</taxon>
        <taxon>Lachnospiraceae</taxon>
    </lineage>
</organism>
<accession>A0A1I0EA52</accession>
<keyword evidence="9" id="KW-0472">Membrane</keyword>
<dbReference type="GO" id="GO:0005524">
    <property type="term" value="F:ATP binding"/>
    <property type="evidence" value="ECO:0007669"/>
    <property type="project" value="UniProtKB-UniRule"/>
</dbReference>
<feature type="repeat" description="TPR" evidence="7">
    <location>
        <begin position="372"/>
        <end position="405"/>
    </location>
</feature>
<evidence type="ECO:0000313" key="11">
    <source>
        <dbReference type="EMBL" id="SET41623.1"/>
    </source>
</evidence>
<dbReference type="InterPro" id="IPR011009">
    <property type="entry name" value="Kinase-like_dom_sf"/>
</dbReference>
<dbReference type="GO" id="GO:0004674">
    <property type="term" value="F:protein serine/threonine kinase activity"/>
    <property type="evidence" value="ECO:0007669"/>
    <property type="project" value="UniProtKB-KW"/>
</dbReference>
<dbReference type="SMART" id="SM00220">
    <property type="entry name" value="S_TKc"/>
    <property type="match status" value="1"/>
</dbReference>
<dbReference type="Gene3D" id="1.25.40.10">
    <property type="entry name" value="Tetratricopeptide repeat domain"/>
    <property type="match status" value="2"/>
</dbReference>
<dbReference type="PROSITE" id="PS00107">
    <property type="entry name" value="PROTEIN_KINASE_ATP"/>
    <property type="match status" value="1"/>
</dbReference>
<feature type="transmembrane region" description="Helical" evidence="9">
    <location>
        <begin position="272"/>
        <end position="291"/>
    </location>
</feature>
<evidence type="ECO:0000256" key="7">
    <source>
        <dbReference type="PROSITE-ProRule" id="PRU00339"/>
    </source>
</evidence>
<dbReference type="Proteomes" id="UP000199820">
    <property type="component" value="Unassembled WGS sequence"/>
</dbReference>
<feature type="domain" description="Protein kinase" evidence="10">
    <location>
        <begin position="9"/>
        <end position="255"/>
    </location>
</feature>
<protein>
    <submittedName>
        <fullName evidence="11">Serine/threonine protein kinase</fullName>
    </submittedName>
</protein>
<sequence length="659" mass="75496">MDQILMGRYKVVRQIGKGGMSTVYLVEHIALHNLWAMKVVEKRKNSQFELLAEPNILKNLSYFSLPRIVDIAEDDMALYIVMDYMQGVELKKCLREHGAFSERQILMWGKEIAGTLDYLHRQSPPIIYRDMKPGNLIVDDDNHLHLIDFGIALKADGQGNTPIYLTKGYAAPEQYTQKGQRDCRVDIYAMGVTLFELATGEDPLQYPDGLPETSSQNPEISDGLSAIIGLCAKKEPEKRFQSAQQVLYALDHVEEYNAGYQKRKQRGRRIRISVLAGSVALLGGIAGGMFWHDRQVTEQYQTIMESAFQSADRGDLSNAEQGFQKAIQIKNNVLEGYLGVAAAKYRFGEYENCLTYVAEEILERFPNALSDSRVNYLLGQVYDGMQNDEKSLEYFRNAIEHDPQNEDYLRDYVIALINDDQLDAASEYLSGSDGAYVAELRRYIPVMESIRSNDYERLTESLKALTAETRDEMILLAAYRQASEYLRHQAVVLNDPGWYDRERALLCIGDAAFSDGRYPEFFEKKGTAAYQYGLALPNAEIREQYYRLALDDYQRAIGFGFDSRTAYKNCTAIYLQLGDTKAAEDMLLAMTQRYPDETYGWKHLTRLYLQSAEANPENTEIHQRLKEVWTRLKELQGRYINEEDIRELQERVETILSSK</sequence>
<keyword evidence="1 11" id="KW-0723">Serine/threonine-protein kinase</keyword>
<keyword evidence="7" id="KW-0802">TPR repeat</keyword>
<evidence type="ECO:0000256" key="9">
    <source>
        <dbReference type="SAM" id="Phobius"/>
    </source>
</evidence>
<dbReference type="InterPro" id="IPR000719">
    <property type="entry name" value="Prot_kinase_dom"/>
</dbReference>